<organism evidence="1 2">
    <name type="scientific">Chitinophaga hostae</name>
    <dbReference type="NCBI Taxonomy" id="2831022"/>
    <lineage>
        <taxon>Bacteria</taxon>
        <taxon>Pseudomonadati</taxon>
        <taxon>Bacteroidota</taxon>
        <taxon>Chitinophagia</taxon>
        <taxon>Chitinophagales</taxon>
        <taxon>Chitinophagaceae</taxon>
        <taxon>Chitinophaga</taxon>
    </lineage>
</organism>
<gene>
    <name evidence="1" type="ORF">KE626_18465</name>
</gene>
<dbReference type="Proteomes" id="UP000676386">
    <property type="component" value="Unassembled WGS sequence"/>
</dbReference>
<name>A0ABS5J257_9BACT</name>
<evidence type="ECO:0000313" key="2">
    <source>
        <dbReference type="Proteomes" id="UP000676386"/>
    </source>
</evidence>
<reference evidence="1 2" key="1">
    <citation type="submission" date="2021-04" db="EMBL/GenBank/DDBJ databases">
        <title>Chitinophaga sp. nov., isolated from the rhizosphere soil.</title>
        <authorList>
            <person name="He S."/>
        </authorList>
    </citation>
    <scope>NUCLEOTIDE SEQUENCE [LARGE SCALE GENOMIC DNA]</scope>
    <source>
        <strain evidence="1 2">2R12</strain>
    </source>
</reference>
<dbReference type="RefSeq" id="WP_211974417.1">
    <property type="nucleotide sequence ID" value="NZ_CBFHAM010000054.1"/>
</dbReference>
<protein>
    <submittedName>
        <fullName evidence="1">Uncharacterized protein</fullName>
    </submittedName>
</protein>
<accession>A0ABS5J257</accession>
<keyword evidence="2" id="KW-1185">Reference proteome</keyword>
<proteinExistence type="predicted"/>
<comment type="caution">
    <text evidence="1">The sequence shown here is derived from an EMBL/GenBank/DDBJ whole genome shotgun (WGS) entry which is preliminary data.</text>
</comment>
<sequence length="227" mass="27040">MAKTYKVTYKPYFNERIKPVRFHGKDVHPLYMQVTFDRKSIFFKSYYFDLFSRPKYAELETSIEQIKEQESRLIEYIVDKHTDTFSLEQFAQEYKYLATDLLEPMDERFKDYLVDFFMDEGISSYAGMVRAIYESLTAMHIIGTFKKSFKPELYDKMIENAIYLAPPYIPLVAFIQQQHPTGLISFPVFEWRQPGTAAALEKFLSTSFPEYKITEVKKSIERYIERI</sequence>
<evidence type="ECO:0000313" key="1">
    <source>
        <dbReference type="EMBL" id="MBS0029314.1"/>
    </source>
</evidence>
<dbReference type="EMBL" id="JAGTXB010000009">
    <property type="protein sequence ID" value="MBS0029314.1"/>
    <property type="molecule type" value="Genomic_DNA"/>
</dbReference>